<evidence type="ECO:0000256" key="1">
    <source>
        <dbReference type="SAM" id="SignalP"/>
    </source>
</evidence>
<dbReference type="PROSITE" id="PS51257">
    <property type="entry name" value="PROKAR_LIPOPROTEIN"/>
    <property type="match status" value="1"/>
</dbReference>
<sequence>MKTTFLNKKTNWAIIATFVSALMIFISCSSDSEDQLPAPPNNECEGSTASLANDIIPIIQQNCAVAGCHVSGTGRANLSVKENIISFASQIRTNTQAGVMPPSTSGKSLSDSEKKLINCWVANGAKDN</sequence>
<gene>
    <name evidence="2" type="ORF">SAMN05444394_2001</name>
</gene>
<dbReference type="AlphaFoldDB" id="A0A1N6ED86"/>
<dbReference type="Proteomes" id="UP000185221">
    <property type="component" value="Unassembled WGS sequence"/>
</dbReference>
<evidence type="ECO:0000313" key="2">
    <source>
        <dbReference type="EMBL" id="SIN80966.1"/>
    </source>
</evidence>
<feature type="signal peptide" evidence="1">
    <location>
        <begin position="1"/>
        <end position="32"/>
    </location>
</feature>
<feature type="chain" id="PRO_5009935615" description="Cytochrome c domain-containing protein" evidence="1">
    <location>
        <begin position="33"/>
        <end position="128"/>
    </location>
</feature>
<proteinExistence type="predicted"/>
<evidence type="ECO:0000313" key="3">
    <source>
        <dbReference type="Proteomes" id="UP000185221"/>
    </source>
</evidence>
<organism evidence="2 3">
    <name type="scientific">Algoriphagus halophilus</name>
    <dbReference type="NCBI Taxonomy" id="226505"/>
    <lineage>
        <taxon>Bacteria</taxon>
        <taxon>Pseudomonadati</taxon>
        <taxon>Bacteroidota</taxon>
        <taxon>Cytophagia</taxon>
        <taxon>Cytophagales</taxon>
        <taxon>Cyclobacteriaceae</taxon>
        <taxon>Algoriphagus</taxon>
    </lineage>
</organism>
<protein>
    <recommendedName>
        <fullName evidence="4">Cytochrome c domain-containing protein</fullName>
    </recommendedName>
</protein>
<keyword evidence="1" id="KW-0732">Signal</keyword>
<dbReference type="RefSeq" id="WP_074224670.1">
    <property type="nucleotide sequence ID" value="NZ_FSRC01000001.1"/>
</dbReference>
<evidence type="ECO:0008006" key="4">
    <source>
        <dbReference type="Google" id="ProtNLM"/>
    </source>
</evidence>
<reference evidence="3" key="1">
    <citation type="submission" date="2016-11" db="EMBL/GenBank/DDBJ databases">
        <authorList>
            <person name="Varghese N."/>
            <person name="Submissions S."/>
        </authorList>
    </citation>
    <scope>NUCLEOTIDE SEQUENCE [LARGE SCALE GENOMIC DNA]</scope>
    <source>
        <strain evidence="3">DSM 15292</strain>
    </source>
</reference>
<dbReference type="OrthoDB" id="1524994at2"/>
<dbReference type="STRING" id="226505.SAMN05444394_2001"/>
<keyword evidence="3" id="KW-1185">Reference proteome</keyword>
<dbReference type="EMBL" id="FSRC01000001">
    <property type="protein sequence ID" value="SIN80966.1"/>
    <property type="molecule type" value="Genomic_DNA"/>
</dbReference>
<name>A0A1N6ED86_9BACT</name>
<accession>A0A1N6ED86</accession>